<accession>A0A0C9ZKC7</accession>
<sequence>MLVACRQKVEGHDRSARDRTRVGMYNRDNTSRSGNFILGRHLIKINSSPTSSRYCNS</sequence>
<feature type="compositionally biased region" description="Basic and acidic residues" evidence="1">
    <location>
        <begin position="7"/>
        <end position="21"/>
    </location>
</feature>
<evidence type="ECO:0000313" key="3">
    <source>
        <dbReference type="Proteomes" id="UP000054018"/>
    </source>
</evidence>
<evidence type="ECO:0000256" key="1">
    <source>
        <dbReference type="SAM" id="MobiDB-lite"/>
    </source>
</evidence>
<dbReference type="HOGENOM" id="CLU_2997349_0_0_1"/>
<gene>
    <name evidence="2" type="ORF">PISMIDRAFT_679744</name>
</gene>
<name>A0A0C9ZKC7_9AGAM</name>
<evidence type="ECO:0000313" key="2">
    <source>
        <dbReference type="EMBL" id="KIK22887.1"/>
    </source>
</evidence>
<organism evidence="2 3">
    <name type="scientific">Pisolithus microcarpus 441</name>
    <dbReference type="NCBI Taxonomy" id="765257"/>
    <lineage>
        <taxon>Eukaryota</taxon>
        <taxon>Fungi</taxon>
        <taxon>Dikarya</taxon>
        <taxon>Basidiomycota</taxon>
        <taxon>Agaricomycotina</taxon>
        <taxon>Agaricomycetes</taxon>
        <taxon>Agaricomycetidae</taxon>
        <taxon>Boletales</taxon>
        <taxon>Sclerodermatineae</taxon>
        <taxon>Pisolithaceae</taxon>
        <taxon>Pisolithus</taxon>
    </lineage>
</organism>
<protein>
    <submittedName>
        <fullName evidence="2">Uncharacterized protein</fullName>
    </submittedName>
</protein>
<keyword evidence="3" id="KW-1185">Reference proteome</keyword>
<dbReference type="EMBL" id="KN833733">
    <property type="protein sequence ID" value="KIK22887.1"/>
    <property type="molecule type" value="Genomic_DNA"/>
</dbReference>
<reference evidence="3" key="2">
    <citation type="submission" date="2015-01" db="EMBL/GenBank/DDBJ databases">
        <title>Evolutionary Origins and Diversification of the Mycorrhizal Mutualists.</title>
        <authorList>
            <consortium name="DOE Joint Genome Institute"/>
            <consortium name="Mycorrhizal Genomics Consortium"/>
            <person name="Kohler A."/>
            <person name="Kuo A."/>
            <person name="Nagy L.G."/>
            <person name="Floudas D."/>
            <person name="Copeland A."/>
            <person name="Barry K.W."/>
            <person name="Cichocki N."/>
            <person name="Veneault-Fourrey C."/>
            <person name="LaButti K."/>
            <person name="Lindquist E.A."/>
            <person name="Lipzen A."/>
            <person name="Lundell T."/>
            <person name="Morin E."/>
            <person name="Murat C."/>
            <person name="Riley R."/>
            <person name="Ohm R."/>
            <person name="Sun H."/>
            <person name="Tunlid A."/>
            <person name="Henrissat B."/>
            <person name="Grigoriev I.V."/>
            <person name="Hibbett D.S."/>
            <person name="Martin F."/>
        </authorList>
    </citation>
    <scope>NUCLEOTIDE SEQUENCE [LARGE SCALE GENOMIC DNA]</scope>
    <source>
        <strain evidence="3">441</strain>
    </source>
</reference>
<dbReference type="AlphaFoldDB" id="A0A0C9ZKC7"/>
<proteinExistence type="predicted"/>
<reference evidence="2 3" key="1">
    <citation type="submission" date="2014-04" db="EMBL/GenBank/DDBJ databases">
        <authorList>
            <consortium name="DOE Joint Genome Institute"/>
            <person name="Kuo A."/>
            <person name="Kohler A."/>
            <person name="Costa M.D."/>
            <person name="Nagy L.G."/>
            <person name="Floudas D."/>
            <person name="Copeland A."/>
            <person name="Barry K.W."/>
            <person name="Cichocki N."/>
            <person name="Veneault-Fourrey C."/>
            <person name="LaButti K."/>
            <person name="Lindquist E.A."/>
            <person name="Lipzen A."/>
            <person name="Lundell T."/>
            <person name="Morin E."/>
            <person name="Murat C."/>
            <person name="Sun H."/>
            <person name="Tunlid A."/>
            <person name="Henrissat B."/>
            <person name="Grigoriev I.V."/>
            <person name="Hibbett D.S."/>
            <person name="Martin F."/>
            <person name="Nordberg H.P."/>
            <person name="Cantor M.N."/>
            <person name="Hua S.X."/>
        </authorList>
    </citation>
    <scope>NUCLEOTIDE SEQUENCE [LARGE SCALE GENOMIC DNA]</scope>
    <source>
        <strain evidence="2 3">441</strain>
    </source>
</reference>
<dbReference type="Proteomes" id="UP000054018">
    <property type="component" value="Unassembled WGS sequence"/>
</dbReference>
<feature type="region of interest" description="Disordered" evidence="1">
    <location>
        <begin position="7"/>
        <end position="30"/>
    </location>
</feature>